<keyword evidence="5" id="KW-0808">Transferase</keyword>
<dbReference type="PANTHER" id="PTHR43065">
    <property type="entry name" value="SENSOR HISTIDINE KINASE"/>
    <property type="match status" value="1"/>
</dbReference>
<dbReference type="InterPro" id="IPR036890">
    <property type="entry name" value="HATPase_C_sf"/>
</dbReference>
<evidence type="ECO:0000256" key="5">
    <source>
        <dbReference type="ARBA" id="ARBA00022679"/>
    </source>
</evidence>
<dbReference type="Gene3D" id="3.30.565.10">
    <property type="entry name" value="Histidine kinase-like ATPase, C-terminal domain"/>
    <property type="match status" value="1"/>
</dbReference>
<evidence type="ECO:0000256" key="6">
    <source>
        <dbReference type="ARBA" id="ARBA00022741"/>
    </source>
</evidence>
<gene>
    <name evidence="13" type="ORF">NE863_20800</name>
</gene>
<dbReference type="PANTHER" id="PTHR43065:SF46">
    <property type="entry name" value="C4-DICARBOXYLATE TRANSPORT SENSOR PROTEIN DCTB"/>
    <property type="match status" value="1"/>
</dbReference>
<evidence type="ECO:0000256" key="7">
    <source>
        <dbReference type="ARBA" id="ARBA00022777"/>
    </source>
</evidence>
<dbReference type="Pfam" id="PF02518">
    <property type="entry name" value="HATPase_c"/>
    <property type="match status" value="1"/>
</dbReference>
<feature type="domain" description="HAMP" evidence="12">
    <location>
        <begin position="354"/>
        <end position="406"/>
    </location>
</feature>
<dbReference type="CDD" id="cd00082">
    <property type="entry name" value="HisKA"/>
    <property type="match status" value="1"/>
</dbReference>
<dbReference type="GO" id="GO:0000155">
    <property type="term" value="F:phosphorelay sensor kinase activity"/>
    <property type="evidence" value="ECO:0007669"/>
    <property type="project" value="UniProtKB-UniRule"/>
</dbReference>
<dbReference type="InterPro" id="IPR003660">
    <property type="entry name" value="HAMP_dom"/>
</dbReference>
<reference evidence="13" key="1">
    <citation type="submission" date="2022-06" db="EMBL/GenBank/DDBJ databases">
        <title>Physiological and biochemical characterization and genomic elucidation of a strain of the genus Ensifer adhaerens M8 that combines arsenic oxidation and chromium reduction.</title>
        <authorList>
            <person name="Li X."/>
            <person name="Yu c."/>
        </authorList>
    </citation>
    <scope>NUCLEOTIDE SEQUENCE</scope>
    <source>
        <strain evidence="13">M8</strain>
        <plasmid evidence="13">pA</plasmid>
    </source>
</reference>
<dbReference type="Pfam" id="PF00512">
    <property type="entry name" value="HisKA"/>
    <property type="match status" value="1"/>
</dbReference>
<evidence type="ECO:0000259" key="12">
    <source>
        <dbReference type="PROSITE" id="PS50885"/>
    </source>
</evidence>
<organism evidence="13 14">
    <name type="scientific">Ensifer adhaerens</name>
    <name type="common">Sinorhizobium morelense</name>
    <dbReference type="NCBI Taxonomy" id="106592"/>
    <lineage>
        <taxon>Bacteria</taxon>
        <taxon>Pseudomonadati</taxon>
        <taxon>Pseudomonadota</taxon>
        <taxon>Alphaproteobacteria</taxon>
        <taxon>Hyphomicrobiales</taxon>
        <taxon>Rhizobiaceae</taxon>
        <taxon>Sinorhizobium/Ensifer group</taxon>
        <taxon>Ensifer</taxon>
    </lineage>
</organism>
<evidence type="ECO:0000256" key="10">
    <source>
        <dbReference type="SAM" id="Phobius"/>
    </source>
</evidence>
<accession>A0A9Q8YEV8</accession>
<keyword evidence="8 13" id="KW-0067">ATP-binding</keyword>
<keyword evidence="10" id="KW-0472">Membrane</keyword>
<dbReference type="SUPFAM" id="SSF47384">
    <property type="entry name" value="Homodimeric domain of signal transducing histidine kinase"/>
    <property type="match status" value="1"/>
</dbReference>
<dbReference type="GO" id="GO:0005886">
    <property type="term" value="C:plasma membrane"/>
    <property type="evidence" value="ECO:0007669"/>
    <property type="project" value="UniProtKB-SubCell"/>
</dbReference>
<dbReference type="InterPro" id="IPR004358">
    <property type="entry name" value="Sig_transdc_His_kin-like_C"/>
</dbReference>
<dbReference type="CDD" id="cd06225">
    <property type="entry name" value="HAMP"/>
    <property type="match status" value="1"/>
</dbReference>
<evidence type="ECO:0000256" key="2">
    <source>
        <dbReference type="ARBA" id="ARBA00004370"/>
    </source>
</evidence>
<keyword evidence="10" id="KW-1133">Transmembrane helix</keyword>
<keyword evidence="7" id="KW-0418">Kinase</keyword>
<protein>
    <recommendedName>
        <fullName evidence="3">histidine kinase</fullName>
        <ecNumber evidence="3">2.7.13.3</ecNumber>
    </recommendedName>
</protein>
<dbReference type="PROSITE" id="PS50885">
    <property type="entry name" value="HAMP"/>
    <property type="match status" value="1"/>
</dbReference>
<dbReference type="RefSeq" id="WP_252160812.1">
    <property type="nucleotide sequence ID" value="NZ_CP098808.1"/>
</dbReference>
<evidence type="ECO:0000256" key="8">
    <source>
        <dbReference type="ARBA" id="ARBA00022840"/>
    </source>
</evidence>
<keyword evidence="13" id="KW-0614">Plasmid</keyword>
<dbReference type="Pfam" id="PF00672">
    <property type="entry name" value="HAMP"/>
    <property type="match status" value="1"/>
</dbReference>
<name>A0A9Q8YEV8_ENSAD</name>
<dbReference type="InterPro" id="IPR036097">
    <property type="entry name" value="HisK_dim/P_sf"/>
</dbReference>
<dbReference type="PROSITE" id="PS50109">
    <property type="entry name" value="HIS_KIN"/>
    <property type="match status" value="1"/>
</dbReference>
<evidence type="ECO:0000256" key="1">
    <source>
        <dbReference type="ARBA" id="ARBA00000085"/>
    </source>
</evidence>
<keyword evidence="6" id="KW-0547">Nucleotide-binding</keyword>
<evidence type="ECO:0000256" key="3">
    <source>
        <dbReference type="ARBA" id="ARBA00012438"/>
    </source>
</evidence>
<dbReference type="SMART" id="SM00387">
    <property type="entry name" value="HATPase_c"/>
    <property type="match status" value="1"/>
</dbReference>
<proteinExistence type="predicted"/>
<sequence>MAVLETTAQQPRWRFGIGARLVLAFVAIVGLAVGACLVGWLSYERLSGELSRMADEQMPQLAFASRLSKAGADIGSVTSVLAGAESRAEYNEIRAVYATRLQTLRALLEENTAQSSTAALLPLAEAIGTNLKKIDLAAGKRFTLREAMRSDIDELRWVQADLLEEADPLVDDIRFNIEAETRKGQGAAALAEQHKSEALLTVVSQANLATGLIGRLVNATTEEEMQETNAFLGDSADELASRIRSLDSWPDSITVRQLAGRILDQSNASTGIPNRKRSEMLQASTLAELAGENGRLVEELGRKIETEVIAIEASAGDAARRAAAAIETGRSLLVAIAILSVLVASAIGYFYVHRNLIARIRLLATAAGAISGGRHSTAIPPPEADELGDLSRALTLFRQTRDELIQSAKLAALGQMAAGIGHELNQPLAALRAHIHSAATLIGRGKGEQAVNNLDKMKGLTGRMADQISHIRRFARRPDAQLRPVDLTAAVRDALSLLEHRFEEENVALDLSLPQDSSAMVMAEPVRLEQVAVNLVGNALDAVAGQPLRRVSVSVEVTGGVARLIVDDTGHGIATENLPAVFDPFFTTKPVGSGLGLGLSISYNIVKDFGGDITILDTGPAGTRFLVSLKGPE</sequence>
<dbReference type="InterPro" id="IPR003594">
    <property type="entry name" value="HATPase_dom"/>
</dbReference>
<dbReference type="EMBL" id="CP098808">
    <property type="protein sequence ID" value="USJ26404.1"/>
    <property type="molecule type" value="Genomic_DNA"/>
</dbReference>
<comment type="catalytic activity">
    <reaction evidence="1">
        <text>ATP + protein L-histidine = ADP + protein N-phospho-L-histidine.</text>
        <dbReference type="EC" id="2.7.13.3"/>
    </reaction>
</comment>
<dbReference type="Gene3D" id="1.10.287.130">
    <property type="match status" value="1"/>
</dbReference>
<evidence type="ECO:0000313" key="13">
    <source>
        <dbReference type="EMBL" id="USJ26404.1"/>
    </source>
</evidence>
<geneLocation type="plasmid" evidence="13 14">
    <name>pA</name>
</geneLocation>
<dbReference type="SUPFAM" id="SSF55874">
    <property type="entry name" value="ATPase domain of HSP90 chaperone/DNA topoisomerase II/histidine kinase"/>
    <property type="match status" value="1"/>
</dbReference>
<evidence type="ECO:0000259" key="11">
    <source>
        <dbReference type="PROSITE" id="PS50109"/>
    </source>
</evidence>
<dbReference type="InterPro" id="IPR038188">
    <property type="entry name" value="TorS_sensor_sf"/>
</dbReference>
<dbReference type="SMART" id="SM00304">
    <property type="entry name" value="HAMP"/>
    <property type="match status" value="1"/>
</dbReference>
<keyword evidence="4" id="KW-0597">Phosphoprotein</keyword>
<feature type="transmembrane region" description="Helical" evidence="10">
    <location>
        <begin position="21"/>
        <end position="43"/>
    </location>
</feature>
<comment type="subcellular location">
    <subcellularLocation>
        <location evidence="2">Membrane</location>
    </subcellularLocation>
</comment>
<dbReference type="Proteomes" id="UP001055460">
    <property type="component" value="Plasmid pA"/>
</dbReference>
<keyword evidence="10" id="KW-0812">Transmembrane</keyword>
<feature type="transmembrane region" description="Helical" evidence="10">
    <location>
        <begin position="332"/>
        <end position="352"/>
    </location>
</feature>
<dbReference type="PRINTS" id="PR00344">
    <property type="entry name" value="BCTRLSENSOR"/>
</dbReference>
<dbReference type="SMART" id="SM00388">
    <property type="entry name" value="HisKA"/>
    <property type="match status" value="1"/>
</dbReference>
<feature type="domain" description="Histidine kinase" evidence="11">
    <location>
        <begin position="419"/>
        <end position="633"/>
    </location>
</feature>
<dbReference type="AlphaFoldDB" id="A0A9Q8YEV8"/>
<evidence type="ECO:0000256" key="4">
    <source>
        <dbReference type="ARBA" id="ARBA00022553"/>
    </source>
</evidence>
<dbReference type="Gene3D" id="1.20.58.920">
    <property type="match status" value="1"/>
</dbReference>
<evidence type="ECO:0000313" key="14">
    <source>
        <dbReference type="Proteomes" id="UP001055460"/>
    </source>
</evidence>
<keyword evidence="9" id="KW-0902">Two-component regulatory system</keyword>
<dbReference type="EC" id="2.7.13.3" evidence="3"/>
<dbReference type="InterPro" id="IPR003661">
    <property type="entry name" value="HisK_dim/P_dom"/>
</dbReference>
<dbReference type="InterPro" id="IPR005467">
    <property type="entry name" value="His_kinase_dom"/>
</dbReference>
<dbReference type="Gene3D" id="6.10.340.10">
    <property type="match status" value="1"/>
</dbReference>
<dbReference type="GO" id="GO:0005524">
    <property type="term" value="F:ATP binding"/>
    <property type="evidence" value="ECO:0007669"/>
    <property type="project" value="UniProtKB-UniRule"/>
</dbReference>
<evidence type="ECO:0000256" key="9">
    <source>
        <dbReference type="ARBA" id="ARBA00023012"/>
    </source>
</evidence>